<keyword evidence="9" id="KW-0472">Membrane</keyword>
<keyword evidence="7" id="KW-0407">Ion channel</keyword>
<feature type="transmembrane region" description="Helical" evidence="9">
    <location>
        <begin position="377"/>
        <end position="398"/>
    </location>
</feature>
<evidence type="ECO:0000256" key="5">
    <source>
        <dbReference type="ARBA" id="ARBA00023065"/>
    </source>
</evidence>
<feature type="repeat" description="ANK" evidence="8">
    <location>
        <begin position="147"/>
        <end position="179"/>
    </location>
</feature>
<keyword evidence="9" id="KW-0812">Transmembrane</keyword>
<evidence type="ECO:0000256" key="8">
    <source>
        <dbReference type="PROSITE-ProRule" id="PRU00023"/>
    </source>
</evidence>
<evidence type="ECO:0000313" key="11">
    <source>
        <dbReference type="Proteomes" id="UP000792457"/>
    </source>
</evidence>
<dbReference type="GO" id="GO:1902495">
    <property type="term" value="C:transmembrane transporter complex"/>
    <property type="evidence" value="ECO:0007669"/>
    <property type="project" value="TreeGrafter"/>
</dbReference>
<evidence type="ECO:0000313" key="10">
    <source>
        <dbReference type="EMBL" id="KAG8237145.1"/>
    </source>
</evidence>
<proteinExistence type="predicted"/>
<dbReference type="Proteomes" id="UP000792457">
    <property type="component" value="Unassembled WGS sequence"/>
</dbReference>
<keyword evidence="2" id="KW-0716">Sensory transduction</keyword>
<dbReference type="SMART" id="SM00248">
    <property type="entry name" value="ANK"/>
    <property type="match status" value="4"/>
</dbReference>
<dbReference type="Pfam" id="PF13857">
    <property type="entry name" value="Ank_5"/>
    <property type="match status" value="1"/>
</dbReference>
<dbReference type="Gene3D" id="1.25.40.20">
    <property type="entry name" value="Ankyrin repeat-containing domain"/>
    <property type="match status" value="1"/>
</dbReference>
<feature type="transmembrane region" description="Helical" evidence="9">
    <location>
        <begin position="274"/>
        <end position="293"/>
    </location>
</feature>
<evidence type="ECO:0000256" key="4">
    <source>
        <dbReference type="ARBA" id="ARBA00023043"/>
    </source>
</evidence>
<sequence>MRDEIEPGSTCLHEAVKANDSKCVQILLEKGADAGAQDFHGRVPLELAGTRAKICLNQYLEILESLIKAKVRTSDHAFHIALLNALHQKSESAVLSLLRGGANPWVEEEPETALHVAASSGMEQPLKIFIKEMQDRNELKINVRDHMKRTALHRAAYEGHSECTSVLIRSGADLSLKDESEMSCLEAVLLNLPKSVTFFLGEMDHAVSCKVKSRNEYFLRLNFGIFTNNENERQTALINIILQSTLLSKKVKSDILVHPLVDTFCAIKWSKARVFFFLVVVLHFLYVVSLSTFTVLDYYKYSASSWTSFFRYIHMFFATFVLINATSLPTVNFTMKTLWRRKAEVTTLLFCASLSIVWAFATIFIDADYLNWSLMNGWAKKILLFLLPLSWLALMLMIGRYRAWGWRALLFGLVFKNTILTLGVLFFLLIGFSLSFFVAFKPYNELLFGNPWLSLQTTFVMMTGEYNYNDLSEIMGFYTHLLFILFVVVATLVINNLVVALAVNDANALSEIGDSRCLKKKLEFVYSFELMSELLAAQVRIENSYVFEVTGSEEIGFRIHPKLVPERILGSLMEKAIENPTEEMEDQVSEENSSSSLWNALFSFIRQESSTAFISPV</sequence>
<keyword evidence="9" id="KW-1133">Transmembrane helix</keyword>
<keyword evidence="3" id="KW-0677">Repeat</keyword>
<gene>
    <name evidence="10" type="ORF">J437_LFUL011193</name>
</gene>
<keyword evidence="1" id="KW-0813">Transport</keyword>
<dbReference type="AlphaFoldDB" id="A0A8K0KLQ9"/>
<comment type="caution">
    <text evidence="10">The sequence shown here is derived from an EMBL/GenBank/DDBJ whole genome shotgun (WGS) entry which is preliminary data.</text>
</comment>
<feature type="transmembrane region" description="Helical" evidence="9">
    <location>
        <begin position="419"/>
        <end position="440"/>
    </location>
</feature>
<dbReference type="InterPro" id="IPR036770">
    <property type="entry name" value="Ankyrin_rpt-contain_sf"/>
</dbReference>
<dbReference type="PANTHER" id="PTHR47143">
    <property type="entry name" value="TRANSIENT RECEPTOR POTENTIAL CATION CHANNEL PROTEIN PAINLESS"/>
    <property type="match status" value="1"/>
</dbReference>
<dbReference type="Pfam" id="PF12796">
    <property type="entry name" value="Ank_2"/>
    <property type="match status" value="1"/>
</dbReference>
<dbReference type="GO" id="GO:0022857">
    <property type="term" value="F:transmembrane transporter activity"/>
    <property type="evidence" value="ECO:0007669"/>
    <property type="project" value="TreeGrafter"/>
</dbReference>
<name>A0A8K0KLQ9_LADFU</name>
<organism evidence="10 11">
    <name type="scientific">Ladona fulva</name>
    <name type="common">Scarce chaser dragonfly</name>
    <name type="synonym">Libellula fulva</name>
    <dbReference type="NCBI Taxonomy" id="123851"/>
    <lineage>
        <taxon>Eukaryota</taxon>
        <taxon>Metazoa</taxon>
        <taxon>Ecdysozoa</taxon>
        <taxon>Arthropoda</taxon>
        <taxon>Hexapoda</taxon>
        <taxon>Insecta</taxon>
        <taxon>Pterygota</taxon>
        <taxon>Palaeoptera</taxon>
        <taxon>Odonata</taxon>
        <taxon>Epiprocta</taxon>
        <taxon>Anisoptera</taxon>
        <taxon>Libelluloidea</taxon>
        <taxon>Libellulidae</taxon>
        <taxon>Ladona</taxon>
    </lineage>
</organism>
<evidence type="ECO:0000256" key="9">
    <source>
        <dbReference type="SAM" id="Phobius"/>
    </source>
</evidence>
<evidence type="ECO:0000256" key="1">
    <source>
        <dbReference type="ARBA" id="ARBA00022448"/>
    </source>
</evidence>
<dbReference type="InterPro" id="IPR052076">
    <property type="entry name" value="TRP_cation_channel"/>
</dbReference>
<keyword evidence="6" id="KW-0325">Glycoprotein</keyword>
<protein>
    <submittedName>
        <fullName evidence="10">Uncharacterized protein</fullName>
    </submittedName>
</protein>
<dbReference type="InterPro" id="IPR002110">
    <property type="entry name" value="Ankyrin_rpt"/>
</dbReference>
<feature type="repeat" description="ANK" evidence="8">
    <location>
        <begin position="7"/>
        <end position="39"/>
    </location>
</feature>
<evidence type="ECO:0000256" key="6">
    <source>
        <dbReference type="ARBA" id="ARBA00023180"/>
    </source>
</evidence>
<accession>A0A8K0KLQ9</accession>
<dbReference type="GO" id="GO:0034220">
    <property type="term" value="P:monoatomic ion transmembrane transport"/>
    <property type="evidence" value="ECO:0007669"/>
    <property type="project" value="UniProtKB-KW"/>
</dbReference>
<feature type="transmembrane region" description="Helical" evidence="9">
    <location>
        <begin position="313"/>
        <end position="333"/>
    </location>
</feature>
<evidence type="ECO:0000256" key="3">
    <source>
        <dbReference type="ARBA" id="ARBA00022737"/>
    </source>
</evidence>
<dbReference type="PROSITE" id="PS50297">
    <property type="entry name" value="ANK_REP_REGION"/>
    <property type="match status" value="2"/>
</dbReference>
<dbReference type="OrthoDB" id="194358at2759"/>
<dbReference type="PROSITE" id="PS50088">
    <property type="entry name" value="ANK_REPEAT"/>
    <property type="match status" value="2"/>
</dbReference>
<dbReference type="SUPFAM" id="SSF48403">
    <property type="entry name" value="Ankyrin repeat"/>
    <property type="match status" value="1"/>
</dbReference>
<feature type="transmembrane region" description="Helical" evidence="9">
    <location>
        <begin position="345"/>
        <end position="365"/>
    </location>
</feature>
<keyword evidence="5" id="KW-0406">Ion transport</keyword>
<reference evidence="10" key="1">
    <citation type="submission" date="2013-04" db="EMBL/GenBank/DDBJ databases">
        <authorList>
            <person name="Qu J."/>
            <person name="Murali S.C."/>
            <person name="Bandaranaike D."/>
            <person name="Bellair M."/>
            <person name="Blankenburg K."/>
            <person name="Chao H."/>
            <person name="Dinh H."/>
            <person name="Doddapaneni H."/>
            <person name="Downs B."/>
            <person name="Dugan-Rocha S."/>
            <person name="Elkadiri S."/>
            <person name="Gnanaolivu R.D."/>
            <person name="Hernandez B."/>
            <person name="Javaid M."/>
            <person name="Jayaseelan J.C."/>
            <person name="Lee S."/>
            <person name="Li M."/>
            <person name="Ming W."/>
            <person name="Munidasa M."/>
            <person name="Muniz J."/>
            <person name="Nguyen L."/>
            <person name="Ongeri F."/>
            <person name="Osuji N."/>
            <person name="Pu L.-L."/>
            <person name="Puazo M."/>
            <person name="Qu C."/>
            <person name="Quiroz J."/>
            <person name="Raj R."/>
            <person name="Weissenberger G."/>
            <person name="Xin Y."/>
            <person name="Zou X."/>
            <person name="Han Y."/>
            <person name="Richards S."/>
            <person name="Worley K."/>
            <person name="Muzny D."/>
            <person name="Gibbs R."/>
        </authorList>
    </citation>
    <scope>NUCLEOTIDE SEQUENCE</scope>
    <source>
        <strain evidence="10">Sampled in the wild</strain>
    </source>
</reference>
<evidence type="ECO:0000256" key="7">
    <source>
        <dbReference type="ARBA" id="ARBA00023303"/>
    </source>
</evidence>
<keyword evidence="11" id="KW-1185">Reference proteome</keyword>
<dbReference type="EMBL" id="KZ309128">
    <property type="protein sequence ID" value="KAG8237145.1"/>
    <property type="molecule type" value="Genomic_DNA"/>
</dbReference>
<evidence type="ECO:0000256" key="2">
    <source>
        <dbReference type="ARBA" id="ARBA00022606"/>
    </source>
</evidence>
<feature type="transmembrane region" description="Helical" evidence="9">
    <location>
        <begin position="477"/>
        <end position="503"/>
    </location>
</feature>
<dbReference type="PANTHER" id="PTHR47143:SF1">
    <property type="entry name" value="ION_TRANS DOMAIN-CONTAINING PROTEIN"/>
    <property type="match status" value="1"/>
</dbReference>
<keyword evidence="4 8" id="KW-0040">ANK repeat</keyword>
<reference evidence="10" key="2">
    <citation type="submission" date="2017-10" db="EMBL/GenBank/DDBJ databases">
        <title>Ladona fulva Genome sequencing and assembly.</title>
        <authorList>
            <person name="Murali S."/>
            <person name="Richards S."/>
            <person name="Bandaranaike D."/>
            <person name="Bellair M."/>
            <person name="Blankenburg K."/>
            <person name="Chao H."/>
            <person name="Dinh H."/>
            <person name="Doddapaneni H."/>
            <person name="Dugan-Rocha S."/>
            <person name="Elkadiri S."/>
            <person name="Gnanaolivu R."/>
            <person name="Hernandez B."/>
            <person name="Skinner E."/>
            <person name="Javaid M."/>
            <person name="Lee S."/>
            <person name="Li M."/>
            <person name="Ming W."/>
            <person name="Munidasa M."/>
            <person name="Muniz J."/>
            <person name="Nguyen L."/>
            <person name="Hughes D."/>
            <person name="Osuji N."/>
            <person name="Pu L.-L."/>
            <person name="Puazo M."/>
            <person name="Qu C."/>
            <person name="Quiroz J."/>
            <person name="Raj R."/>
            <person name="Weissenberger G."/>
            <person name="Xin Y."/>
            <person name="Zou X."/>
            <person name="Han Y."/>
            <person name="Worley K."/>
            <person name="Muzny D."/>
            <person name="Gibbs R."/>
        </authorList>
    </citation>
    <scope>NUCLEOTIDE SEQUENCE</scope>
    <source>
        <strain evidence="10">Sampled in the wild</strain>
    </source>
</reference>